<dbReference type="GO" id="GO:0005789">
    <property type="term" value="C:endoplasmic reticulum membrane"/>
    <property type="evidence" value="ECO:0007669"/>
    <property type="project" value="UniProtKB-SubCell"/>
</dbReference>
<comment type="function">
    <text evidence="5">May play a role in anterograde transport of membrane proteins from the endoplasmic reticulum to the Golgi.</text>
</comment>
<protein>
    <recommendedName>
        <fullName evidence="5">Endoplasmic reticulum transmembrane protein</fullName>
    </recommendedName>
</protein>
<keyword evidence="4 5" id="KW-0472">Membrane</keyword>
<dbReference type="Proteomes" id="UP000053237">
    <property type="component" value="Unassembled WGS sequence"/>
</dbReference>
<evidence type="ECO:0000259" key="7">
    <source>
        <dbReference type="Pfam" id="PF05529"/>
    </source>
</evidence>
<feature type="domain" description="BAP29/BAP31 transmembrane" evidence="7">
    <location>
        <begin position="6"/>
        <end position="127"/>
    </location>
</feature>
<organism evidence="8 9">
    <name type="scientific">Albugo candida</name>
    <dbReference type="NCBI Taxonomy" id="65357"/>
    <lineage>
        <taxon>Eukaryota</taxon>
        <taxon>Sar</taxon>
        <taxon>Stramenopiles</taxon>
        <taxon>Oomycota</taxon>
        <taxon>Peronosporomycetes</taxon>
        <taxon>Albuginales</taxon>
        <taxon>Albuginaceae</taxon>
        <taxon>Albugo</taxon>
    </lineage>
</organism>
<keyword evidence="5" id="KW-0256">Endoplasmic reticulum</keyword>
<dbReference type="InterPro" id="IPR008417">
    <property type="entry name" value="BAP29/BAP31"/>
</dbReference>
<feature type="coiled-coil region" evidence="6">
    <location>
        <begin position="177"/>
        <end position="265"/>
    </location>
</feature>
<gene>
    <name evidence="8" type="ORF">BN9_089700</name>
</gene>
<dbReference type="InterPro" id="IPR040463">
    <property type="entry name" value="BAP29/BAP31_N"/>
</dbReference>
<feature type="transmembrane region" description="Helical" evidence="5">
    <location>
        <begin position="95"/>
        <end position="112"/>
    </location>
</feature>
<comment type="caution">
    <text evidence="8">The sequence shown here is derived from an EMBL/GenBank/DDBJ whole genome shotgun (WGS) entry which is preliminary data.</text>
</comment>
<comment type="subcellular location">
    <subcellularLocation>
        <location evidence="5">Endoplasmic reticulum membrane</location>
        <topology evidence="5">Multi-pass membrane protein</topology>
    </subcellularLocation>
    <subcellularLocation>
        <location evidence="1">Membrane</location>
        <topology evidence="1">Multi-pass membrane protein</topology>
    </subcellularLocation>
</comment>
<proteinExistence type="inferred from homology"/>
<feature type="transmembrane region" description="Helical" evidence="5">
    <location>
        <begin position="54"/>
        <end position="75"/>
    </location>
</feature>
<keyword evidence="3 5" id="KW-1133">Transmembrane helix</keyword>
<dbReference type="GO" id="GO:0006886">
    <property type="term" value="P:intracellular protein transport"/>
    <property type="evidence" value="ECO:0007669"/>
    <property type="project" value="UniProtKB-UniRule"/>
</dbReference>
<dbReference type="AlphaFoldDB" id="A0A024GMF0"/>
<dbReference type="OrthoDB" id="435607at2759"/>
<evidence type="ECO:0000313" key="9">
    <source>
        <dbReference type="Proteomes" id="UP000053237"/>
    </source>
</evidence>
<evidence type="ECO:0000256" key="2">
    <source>
        <dbReference type="ARBA" id="ARBA00022692"/>
    </source>
</evidence>
<name>A0A024GMF0_9STRA</name>
<dbReference type="STRING" id="65357.A0A024GMF0"/>
<feature type="transmembrane region" description="Helical" evidence="5">
    <location>
        <begin position="6"/>
        <end position="26"/>
    </location>
</feature>
<accession>A0A024GMF0</accession>
<dbReference type="GO" id="GO:0070973">
    <property type="term" value="P:protein localization to endoplasmic reticulum exit site"/>
    <property type="evidence" value="ECO:0007669"/>
    <property type="project" value="UniProtKB-UniRule"/>
</dbReference>
<reference evidence="8 9" key="1">
    <citation type="submission" date="2012-05" db="EMBL/GenBank/DDBJ databases">
        <title>Recombination and specialization in a pathogen metapopulation.</title>
        <authorList>
            <person name="Gardiner A."/>
            <person name="Kemen E."/>
            <person name="Schultz-Larsen T."/>
            <person name="MacLean D."/>
            <person name="Van Oosterhout C."/>
            <person name="Jones J.D.G."/>
        </authorList>
    </citation>
    <scope>NUCLEOTIDE SEQUENCE [LARGE SCALE GENOMIC DNA]</scope>
    <source>
        <strain evidence="8 9">Ac Nc2</strain>
    </source>
</reference>
<dbReference type="EMBL" id="CAIX01000195">
    <property type="protein sequence ID" value="CCI47927.1"/>
    <property type="molecule type" value="Genomic_DNA"/>
</dbReference>
<keyword evidence="9" id="KW-1185">Reference proteome</keyword>
<keyword evidence="5" id="KW-0653">Protein transport</keyword>
<keyword evidence="6" id="KW-0175">Coiled coil</keyword>
<evidence type="ECO:0000256" key="3">
    <source>
        <dbReference type="ARBA" id="ARBA00022989"/>
    </source>
</evidence>
<dbReference type="Pfam" id="PF05529">
    <property type="entry name" value="Bap31"/>
    <property type="match status" value="1"/>
</dbReference>
<evidence type="ECO:0000256" key="1">
    <source>
        <dbReference type="ARBA" id="ARBA00004141"/>
    </source>
</evidence>
<dbReference type="InParanoid" id="A0A024GMF0"/>
<keyword evidence="5" id="KW-0931">ER-Golgi transport</keyword>
<sequence length="281" mass="32114">MLLNYLMFWLMCLEAMICLLLSLPFGKTGAQRIVQFLSCHLGGKNSIASNTANIILAVVVILFLSNAHTCASYYMSDAMLSDGMRIRLLTAQRDLYITGFSLFLFLLLRLVYHSIETNIRLDKSLQAMRKQAEGASAGFKSLLEEQEVAKVKIQKLTSLIKSDTSDQEKDSEVKPILERLLDENSTFQTQLQLVEKEREQLKRQVEILQKQANGQNSAFMQLLEEKTLLVTKDTEKKLSVKEETIRKQAKDLTTLEQERDALKSQIQDYDFMFAEARKKAE</sequence>
<comment type="similarity">
    <text evidence="5">Belongs to the BCAP29/BCAP31 family.</text>
</comment>
<evidence type="ECO:0000313" key="8">
    <source>
        <dbReference type="EMBL" id="CCI47927.1"/>
    </source>
</evidence>
<dbReference type="PANTHER" id="PTHR12701:SF20">
    <property type="entry name" value="ENDOPLASMIC RETICULUM TRANSMEMBRANE PROTEIN"/>
    <property type="match status" value="1"/>
</dbReference>
<evidence type="ECO:0000256" key="4">
    <source>
        <dbReference type="ARBA" id="ARBA00023136"/>
    </source>
</evidence>
<evidence type="ECO:0000256" key="5">
    <source>
        <dbReference type="RuleBase" id="RU367026"/>
    </source>
</evidence>
<keyword evidence="5" id="KW-0813">Transport</keyword>
<evidence type="ECO:0000256" key="6">
    <source>
        <dbReference type="SAM" id="Coils"/>
    </source>
</evidence>
<keyword evidence="2 5" id="KW-0812">Transmembrane</keyword>
<dbReference type="PANTHER" id="PTHR12701">
    <property type="entry name" value="BCR-ASSOCIATED PROTEIN, BAP"/>
    <property type="match status" value="1"/>
</dbReference>
<dbReference type="GO" id="GO:0006888">
    <property type="term" value="P:endoplasmic reticulum to Golgi vesicle-mediated transport"/>
    <property type="evidence" value="ECO:0007669"/>
    <property type="project" value="UniProtKB-UniRule"/>
</dbReference>